<dbReference type="AlphaFoldDB" id="A0A9X5FD06"/>
<dbReference type="Proteomes" id="UP000774283">
    <property type="component" value="Unassembled WGS sequence"/>
</dbReference>
<dbReference type="SUPFAM" id="SSF49503">
    <property type="entry name" value="Cupredoxins"/>
    <property type="match status" value="1"/>
</dbReference>
<dbReference type="EMBL" id="JAAXOW010000001">
    <property type="protein sequence ID" value="NKX92054.1"/>
    <property type="molecule type" value="Genomic_DNA"/>
</dbReference>
<dbReference type="Pfam" id="PF13473">
    <property type="entry name" value="Cupredoxin_1"/>
    <property type="match status" value="1"/>
</dbReference>
<keyword evidence="4" id="KW-1185">Reference proteome</keyword>
<feature type="domain" description="EfeO-type cupredoxin-like" evidence="2">
    <location>
        <begin position="36"/>
        <end position="114"/>
    </location>
</feature>
<accession>A0A9X5FD06</accession>
<sequence>MPRTSVPRPGRARSRRLAALGALLLVATAACGPGAPTAPASPYSDSEGRYHVPVHMVDMRFEPSTIVVPDGTHLVVDLENTDGMPHDLVLQDGTTSGLLSRGEKATVDVGTVTGAIEGWCSVQGHRAAGMVLGISVG</sequence>
<proteinExistence type="predicted"/>
<evidence type="ECO:0000259" key="2">
    <source>
        <dbReference type="Pfam" id="PF13473"/>
    </source>
</evidence>
<keyword evidence="1" id="KW-0732">Signal</keyword>
<evidence type="ECO:0000256" key="1">
    <source>
        <dbReference type="SAM" id="SignalP"/>
    </source>
</evidence>
<dbReference type="InterPro" id="IPR008972">
    <property type="entry name" value="Cupredoxin"/>
</dbReference>
<gene>
    <name evidence="3" type="ORF">HF995_01990</name>
</gene>
<reference evidence="3 4" key="1">
    <citation type="submission" date="2020-04" db="EMBL/GenBank/DDBJ databases">
        <title>MicrobeNet Type strains.</title>
        <authorList>
            <person name="Nicholson A.C."/>
        </authorList>
    </citation>
    <scope>NUCLEOTIDE SEQUENCE [LARGE SCALE GENOMIC DNA]</scope>
    <source>
        <strain evidence="3 4">ATCC BAA-789</strain>
    </source>
</reference>
<evidence type="ECO:0000313" key="4">
    <source>
        <dbReference type="Proteomes" id="UP000774283"/>
    </source>
</evidence>
<organism evidence="3 4">
    <name type="scientific">Sanguibacter hominis ATCC BAA-789</name>
    <dbReference type="NCBI Taxonomy" id="1312740"/>
    <lineage>
        <taxon>Bacteria</taxon>
        <taxon>Bacillati</taxon>
        <taxon>Actinomycetota</taxon>
        <taxon>Actinomycetes</taxon>
        <taxon>Micrococcales</taxon>
        <taxon>Sanguibacteraceae</taxon>
        <taxon>Sanguibacter</taxon>
    </lineage>
</organism>
<evidence type="ECO:0000313" key="3">
    <source>
        <dbReference type="EMBL" id="NKX92054.1"/>
    </source>
</evidence>
<dbReference type="RefSeq" id="WP_168446138.1">
    <property type="nucleotide sequence ID" value="NZ_JAAXOW010000001.1"/>
</dbReference>
<feature type="signal peptide" evidence="1">
    <location>
        <begin position="1"/>
        <end position="29"/>
    </location>
</feature>
<protein>
    <recommendedName>
        <fullName evidence="2">EfeO-type cupredoxin-like domain-containing protein</fullName>
    </recommendedName>
</protein>
<name>A0A9X5FD06_9MICO</name>
<dbReference type="PROSITE" id="PS51257">
    <property type="entry name" value="PROKAR_LIPOPROTEIN"/>
    <property type="match status" value="1"/>
</dbReference>
<dbReference type="Gene3D" id="2.60.40.420">
    <property type="entry name" value="Cupredoxins - blue copper proteins"/>
    <property type="match status" value="1"/>
</dbReference>
<dbReference type="InterPro" id="IPR028096">
    <property type="entry name" value="EfeO_Cupredoxin"/>
</dbReference>
<comment type="caution">
    <text evidence="3">The sequence shown here is derived from an EMBL/GenBank/DDBJ whole genome shotgun (WGS) entry which is preliminary data.</text>
</comment>
<feature type="chain" id="PRO_5040828078" description="EfeO-type cupredoxin-like domain-containing protein" evidence="1">
    <location>
        <begin position="30"/>
        <end position="137"/>
    </location>
</feature>